<evidence type="ECO:0000256" key="14">
    <source>
        <dbReference type="SAM" id="MobiDB-lite"/>
    </source>
</evidence>
<feature type="domain" description="Sema" evidence="16">
    <location>
        <begin position="9"/>
        <end position="511"/>
    </location>
</feature>
<feature type="chain" id="PRO_5043575262" description="Sema domain-containing protein" evidence="15">
    <location>
        <begin position="26"/>
        <end position="1192"/>
    </location>
</feature>
<evidence type="ECO:0000256" key="4">
    <source>
        <dbReference type="ARBA" id="ARBA00022475"/>
    </source>
</evidence>
<evidence type="ECO:0000256" key="3">
    <source>
        <dbReference type="ARBA" id="ARBA00022473"/>
    </source>
</evidence>
<comment type="subcellular location">
    <subcellularLocation>
        <location evidence="1">Cell membrane</location>
        <topology evidence="1">Single-pass type I membrane protein</topology>
    </subcellularLocation>
</comment>
<dbReference type="GO" id="GO:0017154">
    <property type="term" value="F:semaphorin receptor activity"/>
    <property type="evidence" value="ECO:0007669"/>
    <property type="project" value="InterPro"/>
</dbReference>
<dbReference type="EMBL" id="JAHHUM010002050">
    <property type="protein sequence ID" value="KAK5606795.1"/>
    <property type="molecule type" value="Genomic_DNA"/>
</dbReference>
<dbReference type="Pfam" id="PF01833">
    <property type="entry name" value="TIG"/>
    <property type="match status" value="3"/>
</dbReference>
<evidence type="ECO:0000259" key="16">
    <source>
        <dbReference type="PROSITE" id="PS51004"/>
    </source>
</evidence>
<keyword evidence="7" id="KW-0677">Repeat</keyword>
<dbReference type="Gene3D" id="2.60.40.10">
    <property type="entry name" value="Immunoglobulins"/>
    <property type="match status" value="4"/>
</dbReference>
<dbReference type="InterPro" id="IPR002909">
    <property type="entry name" value="IPT_dom"/>
</dbReference>
<keyword evidence="5" id="KW-0812">Transmembrane</keyword>
<dbReference type="Pfam" id="PF01437">
    <property type="entry name" value="PSI"/>
    <property type="match status" value="1"/>
</dbReference>
<dbReference type="GO" id="GO:0002116">
    <property type="term" value="C:semaphorin receptor complex"/>
    <property type="evidence" value="ECO:0007669"/>
    <property type="project" value="TreeGrafter"/>
</dbReference>
<evidence type="ECO:0000256" key="2">
    <source>
        <dbReference type="ARBA" id="ARBA00010297"/>
    </source>
</evidence>
<dbReference type="InterPro" id="IPR013783">
    <property type="entry name" value="Ig-like_fold"/>
</dbReference>
<dbReference type="FunFam" id="2.60.40.10:FF:000728">
    <property type="entry name" value="Plexin D1"/>
    <property type="match status" value="1"/>
</dbReference>
<evidence type="ECO:0000256" key="13">
    <source>
        <dbReference type="PROSITE-ProRule" id="PRU00352"/>
    </source>
</evidence>
<dbReference type="SUPFAM" id="SSF101912">
    <property type="entry name" value="Sema domain"/>
    <property type="match status" value="1"/>
</dbReference>
<dbReference type="InterPro" id="IPR014756">
    <property type="entry name" value="Ig_E-set"/>
</dbReference>
<dbReference type="SUPFAM" id="SSF81296">
    <property type="entry name" value="E set domains"/>
    <property type="match status" value="3"/>
</dbReference>
<dbReference type="FunFam" id="2.130.10.10:FF:000386">
    <property type="entry name" value="Plexin D1"/>
    <property type="match status" value="1"/>
</dbReference>
<evidence type="ECO:0000256" key="5">
    <source>
        <dbReference type="ARBA" id="ARBA00022692"/>
    </source>
</evidence>
<feature type="signal peptide" evidence="15">
    <location>
        <begin position="1"/>
        <end position="25"/>
    </location>
</feature>
<evidence type="ECO:0000256" key="7">
    <source>
        <dbReference type="ARBA" id="ARBA00022737"/>
    </source>
</evidence>
<name>A0AAV9RD88_9TELE</name>
<evidence type="ECO:0000256" key="9">
    <source>
        <dbReference type="ARBA" id="ARBA00023136"/>
    </source>
</evidence>
<keyword evidence="12" id="KW-0325">Glycoprotein</keyword>
<evidence type="ECO:0000313" key="18">
    <source>
        <dbReference type="Proteomes" id="UP001311232"/>
    </source>
</evidence>
<dbReference type="SUPFAM" id="SSF103575">
    <property type="entry name" value="Plexin repeat"/>
    <property type="match status" value="1"/>
</dbReference>
<proteinExistence type="inferred from homology"/>
<dbReference type="InterPro" id="IPR001627">
    <property type="entry name" value="Semap_dom"/>
</dbReference>
<dbReference type="FunFam" id="2.60.40.10:FF:000203">
    <property type="entry name" value="Plexin B2"/>
    <property type="match status" value="1"/>
</dbReference>
<dbReference type="GO" id="GO:0030334">
    <property type="term" value="P:regulation of cell migration"/>
    <property type="evidence" value="ECO:0007669"/>
    <property type="project" value="TreeGrafter"/>
</dbReference>
<keyword evidence="6 15" id="KW-0732">Signal</keyword>
<evidence type="ECO:0000256" key="6">
    <source>
        <dbReference type="ARBA" id="ARBA00022729"/>
    </source>
</evidence>
<evidence type="ECO:0000256" key="8">
    <source>
        <dbReference type="ARBA" id="ARBA00022989"/>
    </source>
</evidence>
<keyword evidence="10" id="KW-1015">Disulfide bond</keyword>
<keyword evidence="8" id="KW-1133">Transmembrane helix</keyword>
<dbReference type="GO" id="GO:0048513">
    <property type="term" value="P:animal organ development"/>
    <property type="evidence" value="ECO:0007669"/>
    <property type="project" value="UniProtKB-ARBA"/>
</dbReference>
<keyword evidence="9" id="KW-0472">Membrane</keyword>
<sequence length="1192" mass="131356">MPPSMEIAALLLGVLALEMRWSASALHIQQAFASPNLTNNFVVDPESRKVYLATVNTVYQLNGNLSVEVEKRTGPVEDNLLCHAPQLPQAPCEHPKSLTDNYNKLLKLDREQGVVVVCGSVYQGFCELRRMGNISEIAVEFPPQGEKTVFPSMLNIAANHPNASTVGLIFKSHGGNTRLLVGATYTGAGTQFFPKNHSKEDLRFENTPEIAIRSLNIKDLSRLFTYDINPSEDNVFKIKQEVKTKNKLNFVHAFIQKTYSYIAFNNDAKMGHKESQPNSILARICLDTDSPRKTTGPESRKLTESYIQMPLQCGSSGNIYNRLLSVYPAGVHAEGGWEGYLFGVFSKADRKAALCAFKFGDIEEEIRQGRRNCSNSPSSDVQVLDSVIQGSGAVCIQKGNLVLQPEQLDCGAAHLQHPLALRRSLKALPLFEYLALSSVSVDTVHNHTVVFLGTSNGRLHKLTLLPNMTLASQRTMKLPAGEAVHHVMTFDPKDSNFLYVMTSHHMLRVKVAECDQWKSCTDCLGAGDAYCGWCTLENRCTIQNECARGLLPRSWITMGDGPQQCPSITLTPPEISISAKIEAVGILINGSIPDLIGSKVECEYKPGVSTAATVYGPAQIQTCPLLPPENYQPIPPGTDHLSVSVAIKVNGTSVVSGSFIIYDCERTGQIHPKTSCLSCLSIRWKCYWDQENHLCLSSKDDSKPNLLESAASCPILIPSEASPSPSGMAQDFTINLSNIQERERLECDFGTEPRYEAIWLDNSTVKCSGVTLFTNQRSQIYHLSLRRAGYFSSQREDIFIDSPQPMKVEVYNCGAGSSDCSQCWGREDQGHLCGWCENSCRPRDDCQAIRDVCPAPEIHKISPLRGPVEGGTLLTVQGRNLGRRPGKVKIFVGDVTCVVLPERYTVSVELVCRTGRSAHDRTDSVRVDVDQSGTGTSKESFAYLVPSVKSIYPDKGSRAGGTKVTIRGEHLDIGSQIRVKVNKTEECTITEKTDQMIKCIMPPTLEADAEPVTVCVEFEDHSCQEMELSTTYTYEKNPTISSIHPTKSFLSGGRTITVKGQGFDLVQSVTMHVLEIGQTNCTVLSPSTITCLSPESSQSQETSVQFVLNGVPYTGDSPSSSNDRPEEEDEEPQKEHFQLGYVEDPQFFTANKEKQIKHHSGEPLTLIINVSNDAEMFKSLHPCCVQFLFSLV</sequence>
<dbReference type="GO" id="GO:0043542">
    <property type="term" value="P:endothelial cell migration"/>
    <property type="evidence" value="ECO:0007669"/>
    <property type="project" value="TreeGrafter"/>
</dbReference>
<reference evidence="17 18" key="1">
    <citation type="submission" date="2021-06" db="EMBL/GenBank/DDBJ databases">
        <authorList>
            <person name="Palmer J.M."/>
        </authorList>
    </citation>
    <scope>NUCLEOTIDE SEQUENCE [LARGE SCALE GENOMIC DNA]</scope>
    <source>
        <strain evidence="17 18">MEX-2019</strain>
        <tissue evidence="17">Muscle</tissue>
    </source>
</reference>
<accession>A0AAV9RD88</accession>
<dbReference type="PANTHER" id="PTHR22625">
    <property type="entry name" value="PLEXIN"/>
    <property type="match status" value="1"/>
</dbReference>
<dbReference type="FunFam" id="2.60.40.10:FF:000868">
    <property type="entry name" value="Plexin D1"/>
    <property type="match status" value="1"/>
</dbReference>
<dbReference type="GO" id="GO:0120025">
    <property type="term" value="C:plasma membrane bounded cell projection"/>
    <property type="evidence" value="ECO:0007669"/>
    <property type="project" value="UniProtKB-ARBA"/>
</dbReference>
<comment type="caution">
    <text evidence="17">The sequence shown here is derived from an EMBL/GenBank/DDBJ whole genome shotgun (WGS) entry which is preliminary data.</text>
</comment>
<comment type="caution">
    <text evidence="13">Lacks conserved residue(s) required for the propagation of feature annotation.</text>
</comment>
<dbReference type="SMART" id="SM00429">
    <property type="entry name" value="IPT"/>
    <property type="match status" value="3"/>
</dbReference>
<dbReference type="GO" id="GO:0007162">
    <property type="term" value="P:negative regulation of cell adhesion"/>
    <property type="evidence" value="ECO:0007669"/>
    <property type="project" value="TreeGrafter"/>
</dbReference>
<dbReference type="SMART" id="SM00423">
    <property type="entry name" value="PSI"/>
    <property type="match status" value="3"/>
</dbReference>
<keyword evidence="18" id="KW-1185">Reference proteome</keyword>
<evidence type="ECO:0000256" key="1">
    <source>
        <dbReference type="ARBA" id="ARBA00004251"/>
    </source>
</evidence>
<comment type="similarity">
    <text evidence="2">Belongs to the plexin family.</text>
</comment>
<dbReference type="InterPro" id="IPR031148">
    <property type="entry name" value="Plexin"/>
</dbReference>
<evidence type="ECO:0000256" key="12">
    <source>
        <dbReference type="ARBA" id="ARBA00023180"/>
    </source>
</evidence>
<dbReference type="PANTHER" id="PTHR22625:SF7">
    <property type="entry name" value="PLEXIN-D1"/>
    <property type="match status" value="1"/>
</dbReference>
<dbReference type="Pfam" id="PF01403">
    <property type="entry name" value="Sema"/>
    <property type="match status" value="1"/>
</dbReference>
<dbReference type="GO" id="GO:0050772">
    <property type="term" value="P:positive regulation of axonogenesis"/>
    <property type="evidence" value="ECO:0007669"/>
    <property type="project" value="TreeGrafter"/>
</dbReference>
<dbReference type="GO" id="GO:0007411">
    <property type="term" value="P:axon guidance"/>
    <property type="evidence" value="ECO:0007669"/>
    <property type="project" value="UniProtKB-ARBA"/>
</dbReference>
<organism evidence="17 18">
    <name type="scientific">Crenichthys baileyi</name>
    <name type="common">White River springfish</name>
    <dbReference type="NCBI Taxonomy" id="28760"/>
    <lineage>
        <taxon>Eukaryota</taxon>
        <taxon>Metazoa</taxon>
        <taxon>Chordata</taxon>
        <taxon>Craniata</taxon>
        <taxon>Vertebrata</taxon>
        <taxon>Euteleostomi</taxon>
        <taxon>Actinopterygii</taxon>
        <taxon>Neopterygii</taxon>
        <taxon>Teleostei</taxon>
        <taxon>Neoteleostei</taxon>
        <taxon>Acanthomorphata</taxon>
        <taxon>Ovalentaria</taxon>
        <taxon>Atherinomorphae</taxon>
        <taxon>Cyprinodontiformes</taxon>
        <taxon>Goodeidae</taxon>
        <taxon>Crenichthys</taxon>
    </lineage>
</organism>
<dbReference type="Gene3D" id="2.130.10.10">
    <property type="entry name" value="YVTN repeat-like/Quinoprotein amine dehydrogenase"/>
    <property type="match status" value="1"/>
</dbReference>
<evidence type="ECO:0000256" key="10">
    <source>
        <dbReference type="ARBA" id="ARBA00023157"/>
    </source>
</evidence>
<dbReference type="FunFam" id="2.60.40.10:FF:000630">
    <property type="entry name" value="Plexin D1"/>
    <property type="match status" value="1"/>
</dbReference>
<dbReference type="GO" id="GO:0008360">
    <property type="term" value="P:regulation of cell shape"/>
    <property type="evidence" value="ECO:0007669"/>
    <property type="project" value="TreeGrafter"/>
</dbReference>
<dbReference type="InterPro" id="IPR036352">
    <property type="entry name" value="Semap_dom_sf"/>
</dbReference>
<dbReference type="PROSITE" id="PS51004">
    <property type="entry name" value="SEMA"/>
    <property type="match status" value="1"/>
</dbReference>
<dbReference type="SMART" id="SM00630">
    <property type="entry name" value="Sema"/>
    <property type="match status" value="1"/>
</dbReference>
<feature type="region of interest" description="Disordered" evidence="14">
    <location>
        <begin position="1113"/>
        <end position="1137"/>
    </location>
</feature>
<keyword evidence="11" id="KW-0675">Receptor</keyword>
<dbReference type="InterPro" id="IPR015943">
    <property type="entry name" value="WD40/YVTN_repeat-like_dom_sf"/>
</dbReference>
<evidence type="ECO:0000256" key="11">
    <source>
        <dbReference type="ARBA" id="ARBA00023170"/>
    </source>
</evidence>
<evidence type="ECO:0000313" key="17">
    <source>
        <dbReference type="EMBL" id="KAK5606795.1"/>
    </source>
</evidence>
<dbReference type="Proteomes" id="UP001311232">
    <property type="component" value="Unassembled WGS sequence"/>
</dbReference>
<dbReference type="AlphaFoldDB" id="A0AAV9RD88"/>
<dbReference type="GO" id="GO:0005886">
    <property type="term" value="C:plasma membrane"/>
    <property type="evidence" value="ECO:0007669"/>
    <property type="project" value="UniProtKB-SubCell"/>
</dbReference>
<evidence type="ECO:0000256" key="15">
    <source>
        <dbReference type="SAM" id="SignalP"/>
    </source>
</evidence>
<dbReference type="InterPro" id="IPR002165">
    <property type="entry name" value="Plexin_repeat"/>
</dbReference>
<keyword evidence="3" id="KW-0217">Developmental protein</keyword>
<dbReference type="InterPro" id="IPR016201">
    <property type="entry name" value="PSI"/>
</dbReference>
<protein>
    <recommendedName>
        <fullName evidence="16">Sema domain-containing protein</fullName>
    </recommendedName>
</protein>
<gene>
    <name evidence="17" type="ORF">CRENBAI_015560</name>
</gene>
<keyword evidence="4" id="KW-1003">Cell membrane</keyword>